<dbReference type="Proteomes" id="UP000317648">
    <property type="component" value="Chromosome"/>
</dbReference>
<proteinExistence type="predicted"/>
<sequence length="47" mass="5508">MGRETLVHLRGTIGLHYHRVEVFTGYDYFRIGDFRSEGIVAGLRIWL</sequence>
<dbReference type="EMBL" id="CP036433">
    <property type="protein sequence ID" value="QDU96652.1"/>
    <property type="molecule type" value="Genomic_DNA"/>
</dbReference>
<organism evidence="1 2">
    <name type="scientific">Lignipirellula cremea</name>
    <dbReference type="NCBI Taxonomy" id="2528010"/>
    <lineage>
        <taxon>Bacteria</taxon>
        <taxon>Pseudomonadati</taxon>
        <taxon>Planctomycetota</taxon>
        <taxon>Planctomycetia</taxon>
        <taxon>Pirellulales</taxon>
        <taxon>Pirellulaceae</taxon>
        <taxon>Lignipirellula</taxon>
    </lineage>
</organism>
<gene>
    <name evidence="1" type="ORF">Pla8534_44730</name>
</gene>
<dbReference type="AlphaFoldDB" id="A0A518DXT0"/>
<reference evidence="1 2" key="1">
    <citation type="submission" date="2019-02" db="EMBL/GenBank/DDBJ databases">
        <title>Deep-cultivation of Planctomycetes and their phenomic and genomic characterization uncovers novel biology.</title>
        <authorList>
            <person name="Wiegand S."/>
            <person name="Jogler M."/>
            <person name="Boedeker C."/>
            <person name="Pinto D."/>
            <person name="Vollmers J."/>
            <person name="Rivas-Marin E."/>
            <person name="Kohn T."/>
            <person name="Peeters S.H."/>
            <person name="Heuer A."/>
            <person name="Rast P."/>
            <person name="Oberbeckmann S."/>
            <person name="Bunk B."/>
            <person name="Jeske O."/>
            <person name="Meyerdierks A."/>
            <person name="Storesund J.E."/>
            <person name="Kallscheuer N."/>
            <person name="Luecker S."/>
            <person name="Lage O.M."/>
            <person name="Pohl T."/>
            <person name="Merkel B.J."/>
            <person name="Hornburger P."/>
            <person name="Mueller R.-W."/>
            <person name="Bruemmer F."/>
            <person name="Labrenz M."/>
            <person name="Spormann A.M."/>
            <person name="Op den Camp H."/>
            <person name="Overmann J."/>
            <person name="Amann R."/>
            <person name="Jetten M.S.M."/>
            <person name="Mascher T."/>
            <person name="Medema M.H."/>
            <person name="Devos D.P."/>
            <person name="Kaster A.-K."/>
            <person name="Ovreas L."/>
            <person name="Rohde M."/>
            <person name="Galperin M.Y."/>
            <person name="Jogler C."/>
        </authorList>
    </citation>
    <scope>NUCLEOTIDE SEQUENCE [LARGE SCALE GENOMIC DNA]</scope>
    <source>
        <strain evidence="1 2">Pla85_3_4</strain>
    </source>
</reference>
<evidence type="ECO:0000313" key="1">
    <source>
        <dbReference type="EMBL" id="QDU96652.1"/>
    </source>
</evidence>
<name>A0A518DXT0_9BACT</name>
<evidence type="ECO:0000313" key="2">
    <source>
        <dbReference type="Proteomes" id="UP000317648"/>
    </source>
</evidence>
<accession>A0A518DXT0</accession>
<protein>
    <submittedName>
        <fullName evidence="1">Uncharacterized protein</fullName>
    </submittedName>
</protein>
<dbReference type="KEGG" id="lcre:Pla8534_44730"/>
<keyword evidence="2" id="KW-1185">Reference proteome</keyword>